<proteinExistence type="predicted"/>
<keyword evidence="2" id="KW-1185">Reference proteome</keyword>
<evidence type="ECO:0000313" key="2">
    <source>
        <dbReference type="Proteomes" id="UP000002941"/>
    </source>
</evidence>
<evidence type="ECO:0000313" key="1">
    <source>
        <dbReference type="EMBL" id="EJF46735.1"/>
    </source>
</evidence>
<dbReference type="EMBL" id="AKFT01000050">
    <property type="protein sequence ID" value="EJF46735.1"/>
    <property type="molecule type" value="Genomic_DNA"/>
</dbReference>
<dbReference type="AlphaFoldDB" id="J1HLA8"/>
<dbReference type="Proteomes" id="UP000002941">
    <property type="component" value="Unassembled WGS sequence"/>
</dbReference>
<name>J1HLA8_9ACTO</name>
<dbReference type="RefSeq" id="WP_008730361.1">
    <property type="nucleotide sequence ID" value="NZ_AKFT01000050.1"/>
</dbReference>
<sequence length="82" mass="9316">MTEQRCRMYRLRPDHHVPVHEPRACCHCWVSCRGLAQEGAQWCAECEAAAADSDDLRVIVWLDDLTEPPTTPDELVDHLMGA</sequence>
<comment type="caution">
    <text evidence="1">The sequence shown here is derived from an EMBL/GenBank/DDBJ whole genome shotgun (WGS) entry which is preliminary data.</text>
</comment>
<accession>J1HLA8</accession>
<gene>
    <name evidence="1" type="ORF">HMPREF1318_0666</name>
</gene>
<reference evidence="1 2" key="1">
    <citation type="submission" date="2012-05" db="EMBL/GenBank/DDBJ databases">
        <authorList>
            <person name="Harkins D.M."/>
            <person name="Madupu R."/>
            <person name="Durkin A.S."/>
            <person name="Torralba M."/>
            <person name="Methe B."/>
            <person name="Sutton G.G."/>
            <person name="Nelson K.E."/>
        </authorList>
    </citation>
    <scope>NUCLEOTIDE SEQUENCE [LARGE SCALE GENOMIC DNA]</scope>
    <source>
        <strain evidence="1 2">F0489</strain>
    </source>
</reference>
<organism evidence="1 2">
    <name type="scientific">Actinomyces massiliensis F0489</name>
    <dbReference type="NCBI Taxonomy" id="1125718"/>
    <lineage>
        <taxon>Bacteria</taxon>
        <taxon>Bacillati</taxon>
        <taxon>Actinomycetota</taxon>
        <taxon>Actinomycetes</taxon>
        <taxon>Actinomycetales</taxon>
        <taxon>Actinomycetaceae</taxon>
        <taxon>Actinomyces</taxon>
    </lineage>
</organism>
<protein>
    <submittedName>
        <fullName evidence="1">Uncharacterized protein</fullName>
    </submittedName>
</protein>